<name>A0A4U8V0F2_STECR</name>
<dbReference type="EMBL" id="CM016762">
    <property type="protein sequence ID" value="TMS39301.1"/>
    <property type="molecule type" value="Genomic_DNA"/>
</dbReference>
<comment type="caution">
    <text evidence="1">The sequence shown here is derived from an EMBL/GenBank/DDBJ whole genome shotgun (WGS) entry which is preliminary data.</text>
</comment>
<protein>
    <submittedName>
        <fullName evidence="1">Uncharacterized protein</fullName>
    </submittedName>
</protein>
<sequence length="126" mass="13917">MASGRRLSSLSWRALLLTATTNNAYYLRVDAINIFFSLHSCMFSEETAFVVAPSEKKVTATDARACDIRPKSWIRRGIVSGLTVAPNVLRFSRCEPFQFSSLQSPASRVHPRSVFCFCLGGSSFGS</sequence>
<reference evidence="1 2" key="2">
    <citation type="journal article" date="2019" name="G3 (Bethesda)">
        <title>Hybrid Assembly of the Genome of the Entomopathogenic Nematode Steinernema carpocapsae Identifies the X-Chromosome.</title>
        <authorList>
            <person name="Serra L."/>
            <person name="Macchietto M."/>
            <person name="Macias-Munoz A."/>
            <person name="McGill C.J."/>
            <person name="Rodriguez I.M."/>
            <person name="Rodriguez B."/>
            <person name="Murad R."/>
            <person name="Mortazavi A."/>
        </authorList>
    </citation>
    <scope>NUCLEOTIDE SEQUENCE [LARGE SCALE GENOMIC DNA]</scope>
    <source>
        <strain evidence="1 2">ALL</strain>
    </source>
</reference>
<proteinExistence type="predicted"/>
<evidence type="ECO:0000313" key="2">
    <source>
        <dbReference type="Proteomes" id="UP000298663"/>
    </source>
</evidence>
<dbReference type="EMBL" id="AZBU02000001">
    <property type="protein sequence ID" value="TMS39301.1"/>
    <property type="molecule type" value="Genomic_DNA"/>
</dbReference>
<gene>
    <name evidence="1" type="ORF">L596_005849</name>
</gene>
<dbReference type="Proteomes" id="UP000298663">
    <property type="component" value="Chromosome X"/>
</dbReference>
<evidence type="ECO:0000313" key="1">
    <source>
        <dbReference type="EMBL" id="TMS39301.1"/>
    </source>
</evidence>
<dbReference type="AlphaFoldDB" id="A0A4U8V0F2"/>
<keyword evidence="2" id="KW-1185">Reference proteome</keyword>
<accession>A0A4U8V0F2</accession>
<organism evidence="1 2">
    <name type="scientific">Steinernema carpocapsae</name>
    <name type="common">Entomopathogenic nematode</name>
    <dbReference type="NCBI Taxonomy" id="34508"/>
    <lineage>
        <taxon>Eukaryota</taxon>
        <taxon>Metazoa</taxon>
        <taxon>Ecdysozoa</taxon>
        <taxon>Nematoda</taxon>
        <taxon>Chromadorea</taxon>
        <taxon>Rhabditida</taxon>
        <taxon>Tylenchina</taxon>
        <taxon>Panagrolaimomorpha</taxon>
        <taxon>Strongyloidoidea</taxon>
        <taxon>Steinernematidae</taxon>
        <taxon>Steinernema</taxon>
    </lineage>
</organism>
<reference evidence="1 2" key="1">
    <citation type="journal article" date="2015" name="Genome Biol.">
        <title>Comparative genomics of Steinernema reveals deeply conserved gene regulatory networks.</title>
        <authorList>
            <person name="Dillman A.R."/>
            <person name="Macchietto M."/>
            <person name="Porter C.F."/>
            <person name="Rogers A."/>
            <person name="Williams B."/>
            <person name="Antoshechkin I."/>
            <person name="Lee M.M."/>
            <person name="Goodwin Z."/>
            <person name="Lu X."/>
            <person name="Lewis E.E."/>
            <person name="Goodrich-Blair H."/>
            <person name="Stock S.P."/>
            <person name="Adams B.J."/>
            <person name="Sternberg P.W."/>
            <person name="Mortazavi A."/>
        </authorList>
    </citation>
    <scope>NUCLEOTIDE SEQUENCE [LARGE SCALE GENOMIC DNA]</scope>
    <source>
        <strain evidence="1 2">ALL</strain>
    </source>
</reference>